<dbReference type="OrthoDB" id="9794863at2"/>
<feature type="domain" description="Ribosomal protein eL8/eL30/eS12/Gadd45" evidence="2">
    <location>
        <begin position="3"/>
        <end position="88"/>
    </location>
</feature>
<keyword evidence="3" id="KW-0689">Ribosomal protein</keyword>
<keyword evidence="4" id="KW-1185">Reference proteome</keyword>
<dbReference type="STRING" id="1123382.SAMN02745221_00491"/>
<reference evidence="4" key="1">
    <citation type="submission" date="2016-11" db="EMBL/GenBank/DDBJ databases">
        <authorList>
            <person name="Varghese N."/>
            <person name="Submissions S."/>
        </authorList>
    </citation>
    <scope>NUCLEOTIDE SEQUENCE [LARGE SCALE GENOMIC DNA]</scope>
    <source>
        <strain evidence="4">DSM 11003</strain>
    </source>
</reference>
<organism evidence="3 4">
    <name type="scientific">Thermosyntropha lipolytica DSM 11003</name>
    <dbReference type="NCBI Taxonomy" id="1123382"/>
    <lineage>
        <taxon>Bacteria</taxon>
        <taxon>Bacillati</taxon>
        <taxon>Bacillota</taxon>
        <taxon>Clostridia</taxon>
        <taxon>Eubacteriales</taxon>
        <taxon>Syntrophomonadaceae</taxon>
        <taxon>Thermosyntropha</taxon>
    </lineage>
</organism>
<dbReference type="GO" id="GO:1990904">
    <property type="term" value="C:ribonucleoprotein complex"/>
    <property type="evidence" value="ECO:0007669"/>
    <property type="project" value="InterPro"/>
</dbReference>
<dbReference type="InterPro" id="IPR029064">
    <property type="entry name" value="Ribosomal_eL30-like_sf"/>
</dbReference>
<dbReference type="PROSITE" id="PS01082">
    <property type="entry name" value="RIBOSOMAL_L7AE"/>
    <property type="match status" value="1"/>
</dbReference>
<dbReference type="SUPFAM" id="SSF55315">
    <property type="entry name" value="L30e-like"/>
    <property type="match status" value="1"/>
</dbReference>
<sequence>MQKVYNIIGLAQRAGKVSSGVMAAKSSIIRRKACLLVMSNDIAANNKETLVSLCEKKGIPFVFLGNKYELGNCVGKAYRVAITINDRKMAEKILQVAKGMGDEANSMGVFEWPK</sequence>
<accession>A0A1M5KVZ0</accession>
<dbReference type="GO" id="GO:0042254">
    <property type="term" value="P:ribosome biogenesis"/>
    <property type="evidence" value="ECO:0007669"/>
    <property type="project" value="InterPro"/>
</dbReference>
<dbReference type="Proteomes" id="UP000242329">
    <property type="component" value="Unassembled WGS sequence"/>
</dbReference>
<protein>
    <submittedName>
        <fullName evidence="3">LSU ribosomal protein L7AE</fullName>
    </submittedName>
</protein>
<keyword evidence="3" id="KW-0687">Ribonucleoprotein</keyword>
<proteinExistence type="inferred from homology"/>
<evidence type="ECO:0000259" key="2">
    <source>
        <dbReference type="Pfam" id="PF01248"/>
    </source>
</evidence>
<dbReference type="RefSeq" id="WP_073089560.1">
    <property type="nucleotide sequence ID" value="NZ_FQWY01000006.1"/>
</dbReference>
<gene>
    <name evidence="3" type="ORF">SAMN02745221_00491</name>
</gene>
<dbReference type="Pfam" id="PF01248">
    <property type="entry name" value="Ribosomal_L7Ae"/>
    <property type="match status" value="1"/>
</dbReference>
<dbReference type="EMBL" id="FQWY01000006">
    <property type="protein sequence ID" value="SHG56840.1"/>
    <property type="molecule type" value="Genomic_DNA"/>
</dbReference>
<evidence type="ECO:0000313" key="3">
    <source>
        <dbReference type="EMBL" id="SHG56840.1"/>
    </source>
</evidence>
<dbReference type="GO" id="GO:0005840">
    <property type="term" value="C:ribosome"/>
    <property type="evidence" value="ECO:0007669"/>
    <property type="project" value="UniProtKB-KW"/>
</dbReference>
<dbReference type="AlphaFoldDB" id="A0A1M5KVZ0"/>
<name>A0A1M5KVZ0_9FIRM</name>
<comment type="similarity">
    <text evidence="1">Belongs to the eukaryotic ribosomal protein eL8 family.</text>
</comment>
<dbReference type="InterPro" id="IPR004037">
    <property type="entry name" value="Ribosomal_eL8-like_CS"/>
</dbReference>
<evidence type="ECO:0000313" key="4">
    <source>
        <dbReference type="Proteomes" id="UP000242329"/>
    </source>
</evidence>
<evidence type="ECO:0000256" key="1">
    <source>
        <dbReference type="ARBA" id="ARBA00007337"/>
    </source>
</evidence>
<dbReference type="InterPro" id="IPR004038">
    <property type="entry name" value="Ribosomal_eL8/eL30/eS12/Gad45"/>
</dbReference>
<dbReference type="Gene3D" id="3.30.1330.30">
    <property type="match status" value="1"/>
</dbReference>